<keyword evidence="4" id="KW-1185">Reference proteome</keyword>
<accession>A0A284VMS7</accession>
<reference evidence="4" key="1">
    <citation type="submission" date="2017-06" db="EMBL/GenBank/DDBJ databases">
        <authorList>
            <person name="Cremers G."/>
        </authorList>
    </citation>
    <scope>NUCLEOTIDE SEQUENCE [LARGE SCALE GENOMIC DNA]</scope>
</reference>
<dbReference type="InterPro" id="IPR013785">
    <property type="entry name" value="Aldolase_TIM"/>
</dbReference>
<dbReference type="RefSeq" id="WP_096204964.1">
    <property type="nucleotide sequence ID" value="NZ_FZMP01000101.1"/>
</dbReference>
<sequence>MFRIIFVLDILKGNAVHAIRGERAKYQPIQSKVCNSSTPLEIVSALKPAEVYIADLDRLQHFGDNFELIKKISAKAKTMVDIGAENMDDVRKCAEIANTVILGTETASLDLIKTAAEQFPGGINVSIDIKNGEVLTKDRNMMMKPHELVKLLNGYNIRDIIILELGKVGTGAGIDTDFLRGVVELSKHSVLLGGGIRDMTDINTLKETGVSGALVATAVHGGMIPLELIR</sequence>
<organism evidence="3 4">
    <name type="scientific">Candidatus Methanoperedens nitratireducens</name>
    <dbReference type="NCBI Taxonomy" id="1392998"/>
    <lineage>
        <taxon>Archaea</taxon>
        <taxon>Methanobacteriati</taxon>
        <taxon>Methanobacteriota</taxon>
        <taxon>Stenosarchaea group</taxon>
        <taxon>Methanomicrobia</taxon>
        <taxon>Methanosarcinales</taxon>
        <taxon>ANME-2 cluster</taxon>
        <taxon>Candidatus Methanoperedentaceae</taxon>
        <taxon>Candidatus Methanoperedens</taxon>
    </lineage>
</organism>
<dbReference type="Proteomes" id="UP000218615">
    <property type="component" value="Unassembled WGS sequence"/>
</dbReference>
<dbReference type="GO" id="GO:0000162">
    <property type="term" value="P:L-tryptophan biosynthetic process"/>
    <property type="evidence" value="ECO:0007669"/>
    <property type="project" value="TreeGrafter"/>
</dbReference>
<protein>
    <submittedName>
        <fullName evidence="3">Histidine biosynthesis protein</fullName>
    </submittedName>
</protein>
<proteinExistence type="inferred from homology"/>
<dbReference type="SUPFAM" id="SSF51366">
    <property type="entry name" value="Ribulose-phoshate binding barrel"/>
    <property type="match status" value="1"/>
</dbReference>
<dbReference type="GO" id="GO:0000105">
    <property type="term" value="P:L-histidine biosynthetic process"/>
    <property type="evidence" value="ECO:0007669"/>
    <property type="project" value="UniProtKB-KW"/>
</dbReference>
<keyword evidence="2" id="KW-0368">Histidine biosynthesis</keyword>
<evidence type="ECO:0000313" key="4">
    <source>
        <dbReference type="Proteomes" id="UP000218615"/>
    </source>
</evidence>
<dbReference type="GO" id="GO:0003949">
    <property type="term" value="F:1-(5-phosphoribosyl)-5-[(5-phosphoribosylamino)methylideneamino]imidazole-4-carboxamide isomerase activity"/>
    <property type="evidence" value="ECO:0007669"/>
    <property type="project" value="InterPro"/>
</dbReference>
<dbReference type="InterPro" id="IPR011060">
    <property type="entry name" value="RibuloseP-bd_barrel"/>
</dbReference>
<dbReference type="InterPro" id="IPR006062">
    <property type="entry name" value="His_biosynth"/>
</dbReference>
<evidence type="ECO:0000313" key="3">
    <source>
        <dbReference type="EMBL" id="SNQ60564.1"/>
    </source>
</evidence>
<dbReference type="AlphaFoldDB" id="A0A284VMS7"/>
<dbReference type="OrthoDB" id="146815at2157"/>
<dbReference type="InterPro" id="IPR044524">
    <property type="entry name" value="Isoase_HisA-like"/>
</dbReference>
<name>A0A284VMS7_9EURY</name>
<dbReference type="Gene3D" id="3.20.20.70">
    <property type="entry name" value="Aldolase class I"/>
    <property type="match status" value="1"/>
</dbReference>
<gene>
    <name evidence="3" type="ORF">MNV_190003</name>
</gene>
<evidence type="ECO:0000256" key="2">
    <source>
        <dbReference type="RuleBase" id="RU003657"/>
    </source>
</evidence>
<dbReference type="PANTHER" id="PTHR43090">
    <property type="entry name" value="1-(5-PHOSPHORIBOSYL)-5-[(5-PHOSPHORIBOSYLAMINO)METHYLIDENEAMINO] IMIDAZOLE-4-CARBOXAMIDE ISOMERASE"/>
    <property type="match status" value="1"/>
</dbReference>
<dbReference type="GO" id="GO:0005737">
    <property type="term" value="C:cytoplasm"/>
    <property type="evidence" value="ECO:0007669"/>
    <property type="project" value="TreeGrafter"/>
</dbReference>
<dbReference type="CDD" id="cd04723">
    <property type="entry name" value="HisA_HisF"/>
    <property type="match status" value="1"/>
</dbReference>
<evidence type="ECO:0000256" key="1">
    <source>
        <dbReference type="ARBA" id="ARBA00009667"/>
    </source>
</evidence>
<dbReference type="PANTHER" id="PTHR43090:SF2">
    <property type="entry name" value="1-(5-PHOSPHORIBOSYL)-5-[(5-PHOSPHORIBOSYLAMINO)METHYLIDENEAMINO] IMIDAZOLE-4-CARBOXAMIDE ISOMERASE"/>
    <property type="match status" value="1"/>
</dbReference>
<keyword evidence="2" id="KW-0028">Amino-acid biosynthesis</keyword>
<dbReference type="Pfam" id="PF00977">
    <property type="entry name" value="His_biosynth"/>
    <property type="match status" value="1"/>
</dbReference>
<dbReference type="EMBL" id="FZMP01000101">
    <property type="protein sequence ID" value="SNQ60564.1"/>
    <property type="molecule type" value="Genomic_DNA"/>
</dbReference>
<comment type="similarity">
    <text evidence="1 2">Belongs to the HisA/HisF family.</text>
</comment>